<dbReference type="InterPro" id="IPR000944">
    <property type="entry name" value="Tscrpt_reg_Rrf2"/>
</dbReference>
<dbReference type="PANTHER" id="PTHR33221:SF4">
    <property type="entry name" value="HTH-TYPE TRANSCRIPTIONAL REPRESSOR NSRR"/>
    <property type="match status" value="1"/>
</dbReference>
<comment type="caution">
    <text evidence="2">The sequence shown here is derived from an EMBL/GenBank/DDBJ whole genome shotgun (WGS) entry which is preliminary data.</text>
</comment>
<dbReference type="SUPFAM" id="SSF46785">
    <property type="entry name" value="Winged helix' DNA-binding domain"/>
    <property type="match status" value="1"/>
</dbReference>
<dbReference type="GO" id="GO:0005829">
    <property type="term" value="C:cytosol"/>
    <property type="evidence" value="ECO:0007669"/>
    <property type="project" value="TreeGrafter"/>
</dbReference>
<dbReference type="Proteomes" id="UP001155820">
    <property type="component" value="Unassembled WGS sequence"/>
</dbReference>
<dbReference type="Gene3D" id="1.10.10.10">
    <property type="entry name" value="Winged helix-like DNA-binding domain superfamily/Winged helix DNA-binding domain"/>
    <property type="match status" value="1"/>
</dbReference>
<protein>
    <submittedName>
        <fullName evidence="2">Rrf2 family transcriptional regulator</fullName>
    </submittedName>
</protein>
<dbReference type="InterPro" id="IPR036390">
    <property type="entry name" value="WH_DNA-bd_sf"/>
</dbReference>
<dbReference type="GO" id="GO:0003677">
    <property type="term" value="F:DNA binding"/>
    <property type="evidence" value="ECO:0007669"/>
    <property type="project" value="UniProtKB-KW"/>
</dbReference>
<dbReference type="RefSeq" id="WP_172873342.1">
    <property type="nucleotide sequence ID" value="NZ_JABRWL010000004.1"/>
</dbReference>
<evidence type="ECO:0000256" key="1">
    <source>
        <dbReference type="ARBA" id="ARBA00023125"/>
    </source>
</evidence>
<keyword evidence="3" id="KW-1185">Reference proteome</keyword>
<dbReference type="PROSITE" id="PS51197">
    <property type="entry name" value="HTH_RRF2_2"/>
    <property type="match status" value="1"/>
</dbReference>
<dbReference type="GO" id="GO:0003700">
    <property type="term" value="F:DNA-binding transcription factor activity"/>
    <property type="evidence" value="ECO:0007669"/>
    <property type="project" value="TreeGrafter"/>
</dbReference>
<evidence type="ECO:0000313" key="2">
    <source>
        <dbReference type="EMBL" id="NRF18004.1"/>
    </source>
</evidence>
<keyword evidence="1" id="KW-0238">DNA-binding</keyword>
<name>A0AA44EGU5_9HYPH</name>
<sequence length="150" mass="16498">MRLLASTDVGVNALIYMAAALPREVVQGAEIADCFGVVPSALKRPFRILGDAGIVTTRMGRTGGHSWAKEPASVSVREVIELLETDFEIAPILALDESGNPKYPKATLSFIYERSRVAFLKELERFNFAEIAGDPFTLKALGIEHLRDHR</sequence>
<dbReference type="PANTHER" id="PTHR33221">
    <property type="entry name" value="WINGED HELIX-TURN-HELIX TRANSCRIPTIONAL REGULATOR, RRF2 FAMILY"/>
    <property type="match status" value="1"/>
</dbReference>
<geneLocation type="plasmid" evidence="2">
    <name>unnamed3</name>
</geneLocation>
<keyword evidence="2" id="KW-0614">Plasmid</keyword>
<evidence type="ECO:0000313" key="3">
    <source>
        <dbReference type="Proteomes" id="UP001155820"/>
    </source>
</evidence>
<accession>A0AA44EGU5</accession>
<dbReference type="InterPro" id="IPR036388">
    <property type="entry name" value="WH-like_DNA-bd_sf"/>
</dbReference>
<organism evidence="2 3">
    <name type="scientific">Agrobacterium pusense</name>
    <dbReference type="NCBI Taxonomy" id="648995"/>
    <lineage>
        <taxon>Bacteria</taxon>
        <taxon>Pseudomonadati</taxon>
        <taxon>Pseudomonadota</taxon>
        <taxon>Alphaproteobacteria</taxon>
        <taxon>Hyphomicrobiales</taxon>
        <taxon>Rhizobiaceae</taxon>
        <taxon>Rhizobium/Agrobacterium group</taxon>
        <taxon>Agrobacterium</taxon>
    </lineage>
</organism>
<dbReference type="AlphaFoldDB" id="A0AA44EGU5"/>
<gene>
    <name evidence="2" type="ORF">FOB26_02410</name>
</gene>
<reference evidence="2" key="1">
    <citation type="submission" date="2019-07" db="EMBL/GenBank/DDBJ databases">
        <title>FDA dAtabase for Regulatory Grade micrObial Sequences (FDA-ARGOS): Supporting development and validation of Infectious Disease Dx tests.</title>
        <authorList>
            <person name="Bachman M."/>
            <person name="Young C."/>
            <person name="Tallon L."/>
            <person name="Sadzewicz L."/>
            <person name="Vavikolanu K."/>
            <person name="Mehta A."/>
            <person name="Aluvathingal J."/>
            <person name="Nadendla S."/>
            <person name="Nandy P."/>
            <person name="Geyer C."/>
            <person name="Yan Y."/>
            <person name="Sichtig H."/>
        </authorList>
    </citation>
    <scope>NUCLEOTIDE SEQUENCE</scope>
    <source>
        <strain evidence="2">FDAARGOS_618</strain>
        <plasmid evidence="2">unnamed3</plasmid>
    </source>
</reference>
<dbReference type="Pfam" id="PF02082">
    <property type="entry name" value="Rrf2"/>
    <property type="match status" value="1"/>
</dbReference>
<dbReference type="EMBL" id="JABRWM010000003">
    <property type="protein sequence ID" value="NRF18004.1"/>
    <property type="molecule type" value="Genomic_DNA"/>
</dbReference>
<proteinExistence type="predicted"/>